<dbReference type="InterPro" id="IPR046956">
    <property type="entry name" value="RLP23-like"/>
</dbReference>
<feature type="transmembrane region" description="Helical" evidence="11">
    <location>
        <begin position="406"/>
        <end position="429"/>
    </location>
</feature>
<evidence type="ECO:0000256" key="12">
    <source>
        <dbReference type="SAM" id="SignalP"/>
    </source>
</evidence>
<evidence type="ECO:0000256" key="2">
    <source>
        <dbReference type="ARBA" id="ARBA00009592"/>
    </source>
</evidence>
<evidence type="ECO:0000256" key="1">
    <source>
        <dbReference type="ARBA" id="ARBA00004251"/>
    </source>
</evidence>
<evidence type="ECO:0000313" key="14">
    <source>
        <dbReference type="EMBL" id="PWA71233.1"/>
    </source>
</evidence>
<dbReference type="SUPFAM" id="SSF52058">
    <property type="entry name" value="L domain-like"/>
    <property type="match status" value="1"/>
</dbReference>
<accession>A0A2U1NCM0</accession>
<dbReference type="AlphaFoldDB" id="A0A2U1NCM0"/>
<dbReference type="STRING" id="35608.A0A2U1NCM0"/>
<evidence type="ECO:0000256" key="8">
    <source>
        <dbReference type="ARBA" id="ARBA00022989"/>
    </source>
</evidence>
<dbReference type="PANTHER" id="PTHR48063">
    <property type="entry name" value="LRR RECEPTOR-LIKE KINASE"/>
    <property type="match status" value="1"/>
</dbReference>
<dbReference type="Pfam" id="PF00560">
    <property type="entry name" value="LRR_1"/>
    <property type="match status" value="2"/>
</dbReference>
<organism evidence="14 15">
    <name type="scientific">Artemisia annua</name>
    <name type="common">Sweet wormwood</name>
    <dbReference type="NCBI Taxonomy" id="35608"/>
    <lineage>
        <taxon>Eukaryota</taxon>
        <taxon>Viridiplantae</taxon>
        <taxon>Streptophyta</taxon>
        <taxon>Embryophyta</taxon>
        <taxon>Tracheophyta</taxon>
        <taxon>Spermatophyta</taxon>
        <taxon>Magnoliopsida</taxon>
        <taxon>eudicotyledons</taxon>
        <taxon>Gunneridae</taxon>
        <taxon>Pentapetalae</taxon>
        <taxon>asterids</taxon>
        <taxon>campanulids</taxon>
        <taxon>Asterales</taxon>
        <taxon>Asteraceae</taxon>
        <taxon>Asteroideae</taxon>
        <taxon>Anthemideae</taxon>
        <taxon>Artemisiinae</taxon>
        <taxon>Artemisia</taxon>
    </lineage>
</organism>
<keyword evidence="4" id="KW-0433">Leucine-rich repeat</keyword>
<dbReference type="GO" id="GO:0051707">
    <property type="term" value="P:response to other organism"/>
    <property type="evidence" value="ECO:0007669"/>
    <property type="project" value="UniProtKB-ARBA"/>
</dbReference>
<reference evidence="14 15" key="1">
    <citation type="journal article" date="2018" name="Mol. Plant">
        <title>The genome of Artemisia annua provides insight into the evolution of Asteraceae family and artemisinin biosynthesis.</title>
        <authorList>
            <person name="Shen Q."/>
            <person name="Zhang L."/>
            <person name="Liao Z."/>
            <person name="Wang S."/>
            <person name="Yan T."/>
            <person name="Shi P."/>
            <person name="Liu M."/>
            <person name="Fu X."/>
            <person name="Pan Q."/>
            <person name="Wang Y."/>
            <person name="Lv Z."/>
            <person name="Lu X."/>
            <person name="Zhang F."/>
            <person name="Jiang W."/>
            <person name="Ma Y."/>
            <person name="Chen M."/>
            <person name="Hao X."/>
            <person name="Li L."/>
            <person name="Tang Y."/>
            <person name="Lv G."/>
            <person name="Zhou Y."/>
            <person name="Sun X."/>
            <person name="Brodelius P.E."/>
            <person name="Rose J.K.C."/>
            <person name="Tang K."/>
        </authorList>
    </citation>
    <scope>NUCLEOTIDE SEQUENCE [LARGE SCALE GENOMIC DNA]</scope>
    <source>
        <strain evidence="15">cv. Huhao1</strain>
        <tissue evidence="14">Leaf</tissue>
    </source>
</reference>
<dbReference type="InterPro" id="IPR003591">
    <property type="entry name" value="Leu-rich_rpt_typical-subtyp"/>
</dbReference>
<dbReference type="Pfam" id="PF08263">
    <property type="entry name" value="LRRNT_2"/>
    <property type="match status" value="1"/>
</dbReference>
<keyword evidence="6 12" id="KW-0732">Signal</keyword>
<keyword evidence="7" id="KW-0677">Repeat</keyword>
<proteinExistence type="inferred from homology"/>
<evidence type="ECO:0000256" key="7">
    <source>
        <dbReference type="ARBA" id="ARBA00022737"/>
    </source>
</evidence>
<keyword evidence="5 11" id="KW-0812">Transmembrane</keyword>
<dbReference type="InterPro" id="IPR013210">
    <property type="entry name" value="LRR_N_plant-typ"/>
</dbReference>
<name>A0A2U1NCM0_ARTAN</name>
<evidence type="ECO:0000256" key="6">
    <source>
        <dbReference type="ARBA" id="ARBA00022729"/>
    </source>
</evidence>
<gene>
    <name evidence="14" type="ORF">CTI12_AA282470</name>
</gene>
<evidence type="ECO:0000256" key="9">
    <source>
        <dbReference type="ARBA" id="ARBA00023136"/>
    </source>
</evidence>
<dbReference type="GO" id="GO:0006952">
    <property type="term" value="P:defense response"/>
    <property type="evidence" value="ECO:0007669"/>
    <property type="project" value="UniProtKB-ARBA"/>
</dbReference>
<keyword evidence="3" id="KW-1003">Cell membrane</keyword>
<dbReference type="OrthoDB" id="1060944at2759"/>
<evidence type="ECO:0000256" key="10">
    <source>
        <dbReference type="ARBA" id="ARBA00023180"/>
    </source>
</evidence>
<feature type="chain" id="PRO_5015738549" evidence="12">
    <location>
        <begin position="24"/>
        <end position="451"/>
    </location>
</feature>
<dbReference type="SMART" id="SM00369">
    <property type="entry name" value="LRR_TYP"/>
    <property type="match status" value="3"/>
</dbReference>
<feature type="domain" description="Leucine-rich repeat-containing N-terminal plant-type" evidence="13">
    <location>
        <begin position="27"/>
        <end position="64"/>
    </location>
</feature>
<dbReference type="PROSITE" id="PS51450">
    <property type="entry name" value="LRR"/>
    <property type="match status" value="1"/>
</dbReference>
<dbReference type="InterPro" id="IPR032675">
    <property type="entry name" value="LRR_dom_sf"/>
</dbReference>
<dbReference type="Pfam" id="PF13516">
    <property type="entry name" value="LRR_6"/>
    <property type="match status" value="1"/>
</dbReference>
<dbReference type="Gene3D" id="3.80.10.10">
    <property type="entry name" value="Ribonuclease Inhibitor"/>
    <property type="match status" value="2"/>
</dbReference>
<dbReference type="PANTHER" id="PTHR48063:SF76">
    <property type="entry name" value="NON-SPECIFIC SERINE_THREONINE PROTEIN KINASE"/>
    <property type="match status" value="1"/>
</dbReference>
<keyword evidence="9 11" id="KW-0472">Membrane</keyword>
<keyword evidence="10" id="KW-0325">Glycoprotein</keyword>
<sequence>MTNLWNVGFFLLFVFSTTNLCFCCFHHERQALLRFKRSLISDPSNRLSSWNGNNCCQWQGVGCNNATLRVIRLDIPGDSLWPKNRLEGNELNSSLSELTHLSYLDLSRNNFRSSPIPKFIGSMTRLRYLNLSYASFSGAVPHHIGNLSNLHVLGLGNTEELIVDDFTWVARLMSLEILDLSGVNITRARDFDKVLFHMLPSLRELRLGNCSLSISHFDQTHLHTNITYSTIQTLDLRRNLFEGHIPFFLQNMTSLRVLDLSWNQLNSSIPVMNNLVELKLAGNAFSSFQDTGVWRFCEIKRLDISFSKMPGGLTGPLECSQYNLETLYLKESGLKGEIPISLDRLTSLKELRRIPTGTQLHSFNPSTYAGNNKLCGSPLPTRCSGDERIVTDGAEKQEEEEDDNKWIWIYSTTSGFTTGLLVILGILALSRKLRLSIYNFVEFCTGIKMET</sequence>
<evidence type="ECO:0000259" key="13">
    <source>
        <dbReference type="Pfam" id="PF08263"/>
    </source>
</evidence>
<comment type="caution">
    <text evidence="14">The sequence shown here is derived from an EMBL/GenBank/DDBJ whole genome shotgun (WGS) entry which is preliminary data.</text>
</comment>
<evidence type="ECO:0000313" key="15">
    <source>
        <dbReference type="Proteomes" id="UP000245207"/>
    </source>
</evidence>
<feature type="signal peptide" evidence="12">
    <location>
        <begin position="1"/>
        <end position="23"/>
    </location>
</feature>
<evidence type="ECO:0000256" key="5">
    <source>
        <dbReference type="ARBA" id="ARBA00022692"/>
    </source>
</evidence>
<comment type="subcellular location">
    <subcellularLocation>
        <location evidence="1">Cell membrane</location>
        <topology evidence="1">Single-pass type I membrane protein</topology>
    </subcellularLocation>
</comment>
<keyword evidence="15" id="KW-1185">Reference proteome</keyword>
<protein>
    <submittedName>
        <fullName evidence="14">Leucine-rich repeat protein</fullName>
    </submittedName>
</protein>
<evidence type="ECO:0000256" key="4">
    <source>
        <dbReference type="ARBA" id="ARBA00022614"/>
    </source>
</evidence>
<dbReference type="GO" id="GO:0005886">
    <property type="term" value="C:plasma membrane"/>
    <property type="evidence" value="ECO:0007669"/>
    <property type="project" value="UniProtKB-SubCell"/>
</dbReference>
<evidence type="ECO:0000256" key="11">
    <source>
        <dbReference type="SAM" id="Phobius"/>
    </source>
</evidence>
<comment type="similarity">
    <text evidence="2">Belongs to the RLP family.</text>
</comment>
<dbReference type="EMBL" id="PKPP01003113">
    <property type="protein sequence ID" value="PWA71233.1"/>
    <property type="molecule type" value="Genomic_DNA"/>
</dbReference>
<dbReference type="InterPro" id="IPR001611">
    <property type="entry name" value="Leu-rich_rpt"/>
</dbReference>
<dbReference type="Proteomes" id="UP000245207">
    <property type="component" value="Unassembled WGS sequence"/>
</dbReference>
<keyword evidence="8 11" id="KW-1133">Transmembrane helix</keyword>
<evidence type="ECO:0000256" key="3">
    <source>
        <dbReference type="ARBA" id="ARBA00022475"/>
    </source>
</evidence>